<sequence length="534" mass="57795">MSFDNEHSRPQDLETSSVVPTPRRLLTVVVDGWVVEDRSIVPPKVGNTVSVALQFHRYTPDPADPRTCTVRAWAQPLEADAPPIVDSDGRWWWTMMLRGDGWSAVCQSERPLIEHVEVTGMFFAHTERGSGTARGLVRRVQLMTGETTFDPHTRSWAAVADEDIRYTDIDASPRWFERPDPPDPPPAGHGVVHQLGVLIELDLDAAEPASLRPRVRPGVISSHGGMLWVLDRQLPVLLQIDDPAGTAAVTEHLLPLSIAATAGSPPRGQVVADASGCWIVAEQTVLRCTLDMAGALEVHRIDLGHRMAAAAACGSVLLTAGAGVFLLHPDIEPLRVELPTARWVAATAEGFIAVVPTVPEGGAAAFPRTYRMVRIDVDGTVTDGPQMPLSFPVRVGSTGDRMAIYDRRSVAVSIGADLTSTPVPALPARPLMLGGAGDYLWMTTHRPDGTGKTGWWPFNSPHELPAREHGRWLLVLLDPATHRVVAAAAIDDPEPAVTIDEQKRVWVATARGVYLLDPAGTLVELDIAAPLRTE</sequence>
<dbReference type="EMBL" id="CP132970">
    <property type="protein sequence ID" value="XBW04819.1"/>
    <property type="molecule type" value="Genomic_DNA"/>
</dbReference>
<reference evidence="1" key="1">
    <citation type="submission" date="2023-08" db="EMBL/GenBank/DDBJ databases">
        <title>The novel hydrolase IpcH responsible for the initial isoprocarb degradation step in Rhodococcus sp. D-6.</title>
        <authorList>
            <person name="Zhu Q."/>
        </authorList>
    </citation>
    <scope>NUCLEOTIDE SEQUENCE</scope>
    <source>
        <strain evidence="1">D-6</strain>
    </source>
</reference>
<dbReference type="AlphaFoldDB" id="A0AAU7UYG1"/>
<gene>
    <name evidence="1" type="ORF">RBB84_02235</name>
</gene>
<proteinExistence type="predicted"/>
<dbReference type="RefSeq" id="WP_064255892.1">
    <property type="nucleotide sequence ID" value="NZ_CP132970.1"/>
</dbReference>
<accession>A0AAU7UYG1</accession>
<name>A0AAU7UYG1_9NOCA</name>
<evidence type="ECO:0000313" key="1">
    <source>
        <dbReference type="EMBL" id="XBW04819.1"/>
    </source>
</evidence>
<dbReference type="KEGG" id="rhox:RBB84_02235"/>
<organism evidence="1">
    <name type="scientific">Rhodococcus sp. D-6</name>
    <dbReference type="NCBI Taxonomy" id="1387842"/>
    <lineage>
        <taxon>Bacteria</taxon>
        <taxon>Bacillati</taxon>
        <taxon>Actinomycetota</taxon>
        <taxon>Actinomycetes</taxon>
        <taxon>Mycobacteriales</taxon>
        <taxon>Nocardiaceae</taxon>
        <taxon>Rhodococcus</taxon>
    </lineage>
</organism>
<protein>
    <submittedName>
        <fullName evidence="1">Uncharacterized protein</fullName>
    </submittedName>
</protein>